<accession>A0A7G9Y988</accession>
<evidence type="ECO:0000313" key="3">
    <source>
        <dbReference type="EMBL" id="QNO44572.1"/>
    </source>
</evidence>
<dbReference type="PROSITE" id="PS51257">
    <property type="entry name" value="PROKAR_LIPOPROTEIN"/>
    <property type="match status" value="1"/>
</dbReference>
<evidence type="ECO:0000313" key="5">
    <source>
        <dbReference type="EMBL" id="QNO45103.1"/>
    </source>
</evidence>
<gene>
    <name evidence="4" type="ORF">DIMMFDLM_00002</name>
    <name evidence="5" type="ORF">HICMJNBA_00009</name>
    <name evidence="3" type="ORF">KKOBALHG_00009</name>
</gene>
<dbReference type="EMBL" id="MT631046">
    <property type="protein sequence ID" value="QNO44945.1"/>
    <property type="molecule type" value="Genomic_DNA"/>
</dbReference>
<organism evidence="3">
    <name type="scientific">Candidatus Methanogaster sp. ANME-2c ERB4</name>
    <dbReference type="NCBI Taxonomy" id="2759911"/>
    <lineage>
        <taxon>Archaea</taxon>
        <taxon>Methanobacteriati</taxon>
        <taxon>Methanobacteriota</taxon>
        <taxon>Stenosarchaea group</taxon>
        <taxon>Methanomicrobia</taxon>
        <taxon>Methanosarcinales</taxon>
        <taxon>ANME-2 cluster</taxon>
        <taxon>Candidatus Methanogasteraceae</taxon>
        <taxon>Candidatus Methanogaster</taxon>
    </lineage>
</organism>
<proteinExistence type="predicted"/>
<dbReference type="InterPro" id="IPR038670">
    <property type="entry name" value="HslJ-like_sf"/>
</dbReference>
<dbReference type="InterPro" id="IPR005184">
    <property type="entry name" value="DUF306_Meta_HslJ"/>
</dbReference>
<evidence type="ECO:0000256" key="1">
    <source>
        <dbReference type="SAM" id="MobiDB-lite"/>
    </source>
</evidence>
<dbReference type="Gene3D" id="2.40.128.270">
    <property type="match status" value="1"/>
</dbReference>
<evidence type="ECO:0000259" key="2">
    <source>
        <dbReference type="Pfam" id="PF03724"/>
    </source>
</evidence>
<dbReference type="PANTHER" id="PTHR35535:SF2">
    <property type="entry name" value="DUF306 DOMAIN-CONTAINING PROTEIN"/>
    <property type="match status" value="1"/>
</dbReference>
<dbReference type="PANTHER" id="PTHR35535">
    <property type="entry name" value="HEAT SHOCK PROTEIN HSLJ"/>
    <property type="match status" value="1"/>
</dbReference>
<sequence length="355" mass="38533">MKKKPMMDFIAIVAIAAVLISAGCIEDDRSAPTPMPTRTTTETPLPASTPTSTPTDSHLEGCVWTLTLTAGSDGDVHPPIPGTTITASFENGKISGTAGCNQYFGAYTAADNIVINEMSWTEMSCESPEGVMEQETQYLDILRDVTTYTIPENQLTLGTEDGRALVYHAELDTTTRSEGALSVSELLESPVYDTEVKVYGIVNHLGQLLCPCFTLYSDRKMLDVRYDLMAEDDGTERPAVSVEGIENGNWVIVTGELRSSTGTAPSTTFWASNIEKIDALLAPFSSLQDCQSGCVEAGFEKGECKWPTEVEPSYFILGPCVIPSSKHCGNEGQCNCYCYNITRPKPDIKEEEAPI</sequence>
<name>A0A7G9Y988_9EURY</name>
<reference evidence="3" key="1">
    <citation type="submission" date="2020-06" db="EMBL/GenBank/DDBJ databases">
        <title>Unique genomic features of the anaerobic methanotrophic archaea.</title>
        <authorList>
            <person name="Chadwick G.L."/>
            <person name="Skennerton C.T."/>
            <person name="Laso-Perez R."/>
            <person name="Leu A.O."/>
            <person name="Speth D.R."/>
            <person name="Yu H."/>
            <person name="Morgan-Lang C."/>
            <person name="Hatzenpichler R."/>
            <person name="Goudeau D."/>
            <person name="Malmstrom R."/>
            <person name="Brazelton W.J."/>
            <person name="Woyke T."/>
            <person name="Hallam S.J."/>
            <person name="Tyson G.W."/>
            <person name="Wegener G."/>
            <person name="Boetius A."/>
            <person name="Orphan V."/>
        </authorList>
    </citation>
    <scope>NUCLEOTIDE SEQUENCE</scope>
</reference>
<dbReference type="Pfam" id="PF03724">
    <property type="entry name" value="META"/>
    <property type="match status" value="1"/>
</dbReference>
<protein>
    <recommendedName>
        <fullName evidence="2">DUF306 domain-containing protein</fullName>
    </recommendedName>
</protein>
<dbReference type="EMBL" id="MT631073">
    <property type="protein sequence ID" value="QNO45103.1"/>
    <property type="molecule type" value="Genomic_DNA"/>
</dbReference>
<feature type="region of interest" description="Disordered" evidence="1">
    <location>
        <begin position="28"/>
        <end position="57"/>
    </location>
</feature>
<feature type="compositionally biased region" description="Low complexity" evidence="1">
    <location>
        <begin position="36"/>
        <end position="55"/>
    </location>
</feature>
<dbReference type="AlphaFoldDB" id="A0A7G9Y988"/>
<evidence type="ECO:0000313" key="4">
    <source>
        <dbReference type="EMBL" id="QNO44945.1"/>
    </source>
</evidence>
<feature type="domain" description="DUF306" evidence="2">
    <location>
        <begin position="58"/>
        <end position="165"/>
    </location>
</feature>
<dbReference type="InterPro" id="IPR053147">
    <property type="entry name" value="Hsp_HslJ-like"/>
</dbReference>
<dbReference type="EMBL" id="MT630987">
    <property type="protein sequence ID" value="QNO44572.1"/>
    <property type="molecule type" value="Genomic_DNA"/>
</dbReference>